<proteinExistence type="inferred from homology"/>
<evidence type="ECO:0000313" key="5">
    <source>
        <dbReference type="Proteomes" id="UP001235849"/>
    </source>
</evidence>
<evidence type="ECO:0000259" key="3">
    <source>
        <dbReference type="PROSITE" id="PS50801"/>
    </source>
</evidence>
<name>A0ABT7BCI0_9CYAN</name>
<sequence>MEINIQTEDSVTLIEITGSIDGQTAPTLQEQILPVIGSTPKILLNMTGVSFMSSAGLRTLLLLHRKTEDKTINEQKIQIILVGLSEEIRDTMSITGFLDFFTICETIDEARSLA</sequence>
<comment type="similarity">
    <text evidence="1 2">Belongs to the anti-sigma-factor antagonist family.</text>
</comment>
<dbReference type="SUPFAM" id="SSF52091">
    <property type="entry name" value="SpoIIaa-like"/>
    <property type="match status" value="1"/>
</dbReference>
<dbReference type="PANTHER" id="PTHR33495">
    <property type="entry name" value="ANTI-SIGMA FACTOR ANTAGONIST TM_1081-RELATED-RELATED"/>
    <property type="match status" value="1"/>
</dbReference>
<dbReference type="InterPro" id="IPR003658">
    <property type="entry name" value="Anti-sigma_ant"/>
</dbReference>
<dbReference type="Proteomes" id="UP001235849">
    <property type="component" value="Unassembled WGS sequence"/>
</dbReference>
<dbReference type="NCBIfam" id="TIGR00377">
    <property type="entry name" value="ant_ant_sig"/>
    <property type="match status" value="1"/>
</dbReference>
<accession>A0ABT7BCI0</accession>
<feature type="domain" description="STAS" evidence="3">
    <location>
        <begin position="1"/>
        <end position="114"/>
    </location>
</feature>
<protein>
    <recommendedName>
        <fullName evidence="2">Anti-sigma factor antagonist</fullName>
    </recommendedName>
</protein>
<dbReference type="Pfam" id="PF01740">
    <property type="entry name" value="STAS"/>
    <property type="match status" value="1"/>
</dbReference>
<dbReference type="InterPro" id="IPR036513">
    <property type="entry name" value="STAS_dom_sf"/>
</dbReference>
<comment type="caution">
    <text evidence="4">The sequence shown here is derived from an EMBL/GenBank/DDBJ whole genome shotgun (WGS) entry which is preliminary data.</text>
</comment>
<dbReference type="InterPro" id="IPR002645">
    <property type="entry name" value="STAS_dom"/>
</dbReference>
<keyword evidence="5" id="KW-1185">Reference proteome</keyword>
<evidence type="ECO:0000256" key="1">
    <source>
        <dbReference type="ARBA" id="ARBA00009013"/>
    </source>
</evidence>
<dbReference type="PROSITE" id="PS50801">
    <property type="entry name" value="STAS"/>
    <property type="match status" value="1"/>
</dbReference>
<dbReference type="EMBL" id="JAQOSO010000115">
    <property type="protein sequence ID" value="MDJ1176875.1"/>
    <property type="molecule type" value="Genomic_DNA"/>
</dbReference>
<dbReference type="RefSeq" id="WP_283769145.1">
    <property type="nucleotide sequence ID" value="NZ_JAQOSO010000115.1"/>
</dbReference>
<dbReference type="Gene3D" id="3.30.750.24">
    <property type="entry name" value="STAS domain"/>
    <property type="match status" value="1"/>
</dbReference>
<evidence type="ECO:0000256" key="2">
    <source>
        <dbReference type="RuleBase" id="RU003749"/>
    </source>
</evidence>
<dbReference type="CDD" id="cd07043">
    <property type="entry name" value="STAS_anti-anti-sigma_factors"/>
    <property type="match status" value="1"/>
</dbReference>
<reference evidence="4 5" key="1">
    <citation type="submission" date="2023-01" db="EMBL/GenBank/DDBJ databases">
        <title>Novel diversity within Roseofilum (Cyanobacteria; Desertifilaceae) from marine benthic mats with descriptions of four novel species.</title>
        <authorList>
            <person name="Wang Y."/>
            <person name="Berthold D.E."/>
            <person name="Hu J."/>
            <person name="Lefler F.W."/>
            <person name="Laughinghouse H.D. IV."/>
        </authorList>
    </citation>
    <scope>NUCLEOTIDE SEQUENCE [LARGE SCALE GENOMIC DNA]</scope>
    <source>
        <strain evidence="4 5">BLCC-M114</strain>
    </source>
</reference>
<evidence type="ECO:0000313" key="4">
    <source>
        <dbReference type="EMBL" id="MDJ1176875.1"/>
    </source>
</evidence>
<gene>
    <name evidence="4" type="ORF">PMG25_22550</name>
</gene>
<dbReference type="PANTHER" id="PTHR33495:SF14">
    <property type="entry name" value="ANTI-SIGMA FACTOR ANTAGONIST"/>
    <property type="match status" value="1"/>
</dbReference>
<organism evidence="4 5">
    <name type="scientific">Roseofilum capinflatum BLCC-M114</name>
    <dbReference type="NCBI Taxonomy" id="3022440"/>
    <lineage>
        <taxon>Bacteria</taxon>
        <taxon>Bacillati</taxon>
        <taxon>Cyanobacteriota</taxon>
        <taxon>Cyanophyceae</taxon>
        <taxon>Desertifilales</taxon>
        <taxon>Desertifilaceae</taxon>
        <taxon>Roseofilum</taxon>
        <taxon>Roseofilum capinflatum</taxon>
    </lineage>
</organism>